<accession>A0A804NU02</accession>
<dbReference type="EnsemblPlants" id="Zm00001eb186140_T001">
    <property type="protein sequence ID" value="Zm00001eb186140_P001"/>
    <property type="gene ID" value="Zm00001eb186140"/>
</dbReference>
<dbReference type="Proteomes" id="UP000007305">
    <property type="component" value="Chromosome 4"/>
</dbReference>
<evidence type="ECO:0000313" key="2">
    <source>
        <dbReference type="EnsemblPlants" id="Zm00001eb186140_P001"/>
    </source>
</evidence>
<sequence>MSSSVSATSSPQSTENGDHDPSTRPAASSPPLQIQAGDVSSSPETTNSDTARDAVAATVVTAGATVKDNLMGKTVASPFKKSRVTANRSRLAVEGPPATPAKDSSTISSVELLKSTGFDARKPLFFLLECVLYLSRFHVIFFYHISMYNCMLEFNPLLILESFDVSFRLCLLIR</sequence>
<feature type="compositionally biased region" description="Polar residues" evidence="1">
    <location>
        <begin position="38"/>
        <end position="49"/>
    </location>
</feature>
<feature type="region of interest" description="Disordered" evidence="1">
    <location>
        <begin position="1"/>
        <end position="52"/>
    </location>
</feature>
<keyword evidence="3" id="KW-1185">Reference proteome</keyword>
<organism evidence="2 3">
    <name type="scientific">Zea mays</name>
    <name type="common">Maize</name>
    <dbReference type="NCBI Taxonomy" id="4577"/>
    <lineage>
        <taxon>Eukaryota</taxon>
        <taxon>Viridiplantae</taxon>
        <taxon>Streptophyta</taxon>
        <taxon>Embryophyta</taxon>
        <taxon>Tracheophyta</taxon>
        <taxon>Spermatophyta</taxon>
        <taxon>Magnoliopsida</taxon>
        <taxon>Liliopsida</taxon>
        <taxon>Poales</taxon>
        <taxon>Poaceae</taxon>
        <taxon>PACMAD clade</taxon>
        <taxon>Panicoideae</taxon>
        <taxon>Andropogonodae</taxon>
        <taxon>Andropogoneae</taxon>
        <taxon>Tripsacinae</taxon>
        <taxon>Zea</taxon>
    </lineage>
</organism>
<dbReference type="InParanoid" id="A0A804NU02"/>
<proteinExistence type="predicted"/>
<reference evidence="2" key="2">
    <citation type="submission" date="2019-07" db="EMBL/GenBank/DDBJ databases">
        <authorList>
            <person name="Seetharam A."/>
            <person name="Woodhouse M."/>
            <person name="Cannon E."/>
        </authorList>
    </citation>
    <scope>NUCLEOTIDE SEQUENCE [LARGE SCALE GENOMIC DNA]</scope>
    <source>
        <strain evidence="2">cv. B73</strain>
    </source>
</reference>
<feature type="compositionally biased region" description="Low complexity" evidence="1">
    <location>
        <begin position="1"/>
        <end position="13"/>
    </location>
</feature>
<protein>
    <submittedName>
        <fullName evidence="2">Uncharacterized protein</fullName>
    </submittedName>
</protein>
<dbReference type="AlphaFoldDB" id="A0A804NU02"/>
<reference evidence="2" key="3">
    <citation type="submission" date="2021-05" db="UniProtKB">
        <authorList>
            <consortium name="EnsemblPlants"/>
        </authorList>
    </citation>
    <scope>IDENTIFICATION</scope>
    <source>
        <strain evidence="2">cv. B73</strain>
    </source>
</reference>
<reference evidence="3" key="1">
    <citation type="journal article" date="2009" name="Science">
        <title>The B73 maize genome: complexity, diversity, and dynamics.</title>
        <authorList>
            <person name="Schnable P.S."/>
            <person name="Ware D."/>
            <person name="Fulton R.S."/>
            <person name="Stein J.C."/>
            <person name="Wei F."/>
            <person name="Pasternak S."/>
            <person name="Liang C."/>
            <person name="Zhang J."/>
            <person name="Fulton L."/>
            <person name="Graves T.A."/>
            <person name="Minx P."/>
            <person name="Reily A.D."/>
            <person name="Courtney L."/>
            <person name="Kruchowski S.S."/>
            <person name="Tomlinson C."/>
            <person name="Strong C."/>
            <person name="Delehaunty K."/>
            <person name="Fronick C."/>
            <person name="Courtney B."/>
            <person name="Rock S.M."/>
            <person name="Belter E."/>
            <person name="Du F."/>
            <person name="Kim K."/>
            <person name="Abbott R.M."/>
            <person name="Cotton M."/>
            <person name="Levy A."/>
            <person name="Marchetto P."/>
            <person name="Ochoa K."/>
            <person name="Jackson S.M."/>
            <person name="Gillam B."/>
            <person name="Chen W."/>
            <person name="Yan L."/>
            <person name="Higginbotham J."/>
            <person name="Cardenas M."/>
            <person name="Waligorski J."/>
            <person name="Applebaum E."/>
            <person name="Phelps L."/>
            <person name="Falcone J."/>
            <person name="Kanchi K."/>
            <person name="Thane T."/>
            <person name="Scimone A."/>
            <person name="Thane N."/>
            <person name="Henke J."/>
            <person name="Wang T."/>
            <person name="Ruppert J."/>
            <person name="Shah N."/>
            <person name="Rotter K."/>
            <person name="Hodges J."/>
            <person name="Ingenthron E."/>
            <person name="Cordes M."/>
            <person name="Kohlberg S."/>
            <person name="Sgro J."/>
            <person name="Delgado B."/>
            <person name="Mead K."/>
            <person name="Chinwalla A."/>
            <person name="Leonard S."/>
            <person name="Crouse K."/>
            <person name="Collura K."/>
            <person name="Kudrna D."/>
            <person name="Currie J."/>
            <person name="He R."/>
            <person name="Angelova A."/>
            <person name="Rajasekar S."/>
            <person name="Mueller T."/>
            <person name="Lomeli R."/>
            <person name="Scara G."/>
            <person name="Ko A."/>
            <person name="Delaney K."/>
            <person name="Wissotski M."/>
            <person name="Lopez G."/>
            <person name="Campos D."/>
            <person name="Braidotti M."/>
            <person name="Ashley E."/>
            <person name="Golser W."/>
            <person name="Kim H."/>
            <person name="Lee S."/>
            <person name="Lin J."/>
            <person name="Dujmic Z."/>
            <person name="Kim W."/>
            <person name="Talag J."/>
            <person name="Zuccolo A."/>
            <person name="Fan C."/>
            <person name="Sebastian A."/>
            <person name="Kramer M."/>
            <person name="Spiegel L."/>
            <person name="Nascimento L."/>
            <person name="Zutavern T."/>
            <person name="Miller B."/>
            <person name="Ambroise C."/>
            <person name="Muller S."/>
            <person name="Spooner W."/>
            <person name="Narechania A."/>
            <person name="Ren L."/>
            <person name="Wei S."/>
            <person name="Kumari S."/>
            <person name="Faga B."/>
            <person name="Levy M.J."/>
            <person name="McMahan L."/>
            <person name="Van Buren P."/>
            <person name="Vaughn M.W."/>
            <person name="Ying K."/>
            <person name="Yeh C.-T."/>
            <person name="Emrich S.J."/>
            <person name="Jia Y."/>
            <person name="Kalyanaraman A."/>
            <person name="Hsia A.-P."/>
            <person name="Barbazuk W.B."/>
            <person name="Baucom R.S."/>
            <person name="Brutnell T.P."/>
            <person name="Carpita N.C."/>
            <person name="Chaparro C."/>
            <person name="Chia J.-M."/>
            <person name="Deragon J.-M."/>
            <person name="Estill J.C."/>
            <person name="Fu Y."/>
            <person name="Jeddeloh J.A."/>
            <person name="Han Y."/>
            <person name="Lee H."/>
            <person name="Li P."/>
            <person name="Lisch D.R."/>
            <person name="Liu S."/>
            <person name="Liu Z."/>
            <person name="Nagel D.H."/>
            <person name="McCann M.C."/>
            <person name="SanMiguel P."/>
            <person name="Myers A.M."/>
            <person name="Nettleton D."/>
            <person name="Nguyen J."/>
            <person name="Penning B.W."/>
            <person name="Ponnala L."/>
            <person name="Schneider K.L."/>
            <person name="Schwartz D.C."/>
            <person name="Sharma A."/>
            <person name="Soderlund C."/>
            <person name="Springer N.M."/>
            <person name="Sun Q."/>
            <person name="Wang H."/>
            <person name="Waterman M."/>
            <person name="Westerman R."/>
            <person name="Wolfgruber T.K."/>
            <person name="Yang L."/>
            <person name="Yu Y."/>
            <person name="Zhang L."/>
            <person name="Zhou S."/>
            <person name="Zhu Q."/>
            <person name="Bennetzen J.L."/>
            <person name="Dawe R.K."/>
            <person name="Jiang J."/>
            <person name="Jiang N."/>
            <person name="Presting G.G."/>
            <person name="Wessler S.R."/>
            <person name="Aluru S."/>
            <person name="Martienssen R.A."/>
            <person name="Clifton S.W."/>
            <person name="McCombie W.R."/>
            <person name="Wing R.A."/>
            <person name="Wilson R.K."/>
        </authorList>
    </citation>
    <scope>NUCLEOTIDE SEQUENCE [LARGE SCALE GENOMIC DNA]</scope>
    <source>
        <strain evidence="3">cv. B73</strain>
    </source>
</reference>
<dbReference type="Gramene" id="Zm00001eb186140_T001">
    <property type="protein sequence ID" value="Zm00001eb186140_P001"/>
    <property type="gene ID" value="Zm00001eb186140"/>
</dbReference>
<evidence type="ECO:0000313" key="3">
    <source>
        <dbReference type="Proteomes" id="UP000007305"/>
    </source>
</evidence>
<evidence type="ECO:0000256" key="1">
    <source>
        <dbReference type="SAM" id="MobiDB-lite"/>
    </source>
</evidence>
<name>A0A804NU02_MAIZE</name>